<dbReference type="PANTHER" id="PTHR30255">
    <property type="entry name" value="SINGLE-STRANDED-DNA-SPECIFIC EXONUCLEASE RECJ"/>
    <property type="match status" value="1"/>
</dbReference>
<name>A0A3Q8CYV0_9LACO</name>
<feature type="domain" description="Single-stranded-DNA-specific exonuclease RecJ C-terminal" evidence="8">
    <location>
        <begin position="576"/>
        <end position="768"/>
    </location>
</feature>
<dbReference type="GO" id="GO:0008409">
    <property type="term" value="F:5'-3' exonuclease activity"/>
    <property type="evidence" value="ECO:0007669"/>
    <property type="project" value="InterPro"/>
</dbReference>
<dbReference type="InterPro" id="IPR018779">
    <property type="entry name" value="RecJ_C"/>
</dbReference>
<evidence type="ECO:0000259" key="6">
    <source>
        <dbReference type="Pfam" id="PF01368"/>
    </source>
</evidence>
<dbReference type="PANTHER" id="PTHR30255:SF2">
    <property type="entry name" value="SINGLE-STRANDED-DNA-SPECIFIC EXONUCLEASE RECJ"/>
    <property type="match status" value="1"/>
</dbReference>
<dbReference type="InterPro" id="IPR003156">
    <property type="entry name" value="DHHA1_dom"/>
</dbReference>
<dbReference type="InterPro" id="IPR001667">
    <property type="entry name" value="DDH_dom"/>
</dbReference>
<evidence type="ECO:0000259" key="7">
    <source>
        <dbReference type="Pfam" id="PF02272"/>
    </source>
</evidence>
<evidence type="ECO:0000256" key="4">
    <source>
        <dbReference type="ARBA" id="ARBA00022801"/>
    </source>
</evidence>
<evidence type="ECO:0000256" key="2">
    <source>
        <dbReference type="ARBA" id="ARBA00019841"/>
    </source>
</evidence>
<feature type="domain" description="DDH" evidence="6">
    <location>
        <begin position="83"/>
        <end position="227"/>
    </location>
</feature>
<accession>A0A3Q8CYV0</accession>
<dbReference type="InterPro" id="IPR041122">
    <property type="entry name" value="RecJ_OB"/>
</dbReference>
<dbReference type="InterPro" id="IPR051673">
    <property type="entry name" value="SSDNA_exonuclease_RecJ"/>
</dbReference>
<dbReference type="SUPFAM" id="SSF64182">
    <property type="entry name" value="DHH phosphoesterases"/>
    <property type="match status" value="1"/>
</dbReference>
<dbReference type="Pfam" id="PF10141">
    <property type="entry name" value="ssDNA-exonuc_C"/>
    <property type="match status" value="1"/>
</dbReference>
<evidence type="ECO:0000256" key="5">
    <source>
        <dbReference type="ARBA" id="ARBA00022839"/>
    </source>
</evidence>
<dbReference type="InterPro" id="IPR038763">
    <property type="entry name" value="DHH_sf"/>
</dbReference>
<dbReference type="Pfam" id="PF17768">
    <property type="entry name" value="RecJ_OB"/>
    <property type="match status" value="1"/>
</dbReference>
<dbReference type="Pfam" id="PF01368">
    <property type="entry name" value="DHH"/>
    <property type="match status" value="1"/>
</dbReference>
<evidence type="ECO:0000256" key="3">
    <source>
        <dbReference type="ARBA" id="ARBA00022722"/>
    </source>
</evidence>
<feature type="domain" description="DHHA1" evidence="7">
    <location>
        <begin position="349"/>
        <end position="437"/>
    </location>
</feature>
<dbReference type="GO" id="GO:0006310">
    <property type="term" value="P:DNA recombination"/>
    <property type="evidence" value="ECO:0007669"/>
    <property type="project" value="InterPro"/>
</dbReference>
<keyword evidence="5 10" id="KW-0269">Exonuclease</keyword>
<dbReference type="RefSeq" id="WP_141053962.1">
    <property type="nucleotide sequence ID" value="NZ_CP018176.1"/>
</dbReference>
<dbReference type="GO" id="GO:0003676">
    <property type="term" value="F:nucleic acid binding"/>
    <property type="evidence" value="ECO:0007669"/>
    <property type="project" value="InterPro"/>
</dbReference>
<dbReference type="EMBL" id="CP018176">
    <property type="protein sequence ID" value="AUJ30107.1"/>
    <property type="molecule type" value="Genomic_DNA"/>
</dbReference>
<dbReference type="Proteomes" id="UP000314960">
    <property type="component" value="Chromosome"/>
</dbReference>
<evidence type="ECO:0000259" key="8">
    <source>
        <dbReference type="Pfam" id="PF10141"/>
    </source>
</evidence>
<dbReference type="Gene3D" id="3.90.1640.30">
    <property type="match status" value="1"/>
</dbReference>
<protein>
    <recommendedName>
        <fullName evidence="2">Single-stranded-DNA-specific exonuclease RecJ</fullName>
    </recommendedName>
</protein>
<dbReference type="AlphaFoldDB" id="A0A3Q8CYV0"/>
<evidence type="ECO:0000313" key="10">
    <source>
        <dbReference type="EMBL" id="AUJ30107.1"/>
    </source>
</evidence>
<dbReference type="InterPro" id="IPR004610">
    <property type="entry name" value="RecJ"/>
</dbReference>
<sequence>MFDKHYEWKFESTALEEKELKLQKQMGISKLLARLLVKRNISDSDAANKFLNPSEDNICDPYLLHDMDKAVERIQNAVMNNQKITVYGDYDADGLTSTAVMYETLEQLGASVNYYIPDRFVDGYGPNIDVYKKLISAGTELIITVDNGVSGYEEVAYAQSKGVDVVITDHHELPDKLPEAAAIVHPRHPNKKYPCPDLAGVGVAFKVASALLEDIPQELLDLVAIGTVADLMPLLGENRALVKFGIIALRNTQRLGLLTLLDNAKINVADISEETIGFALAPRLNSLGRIQNGNTGVELLTTLDDDRAKQLADKVEELNAKRKELVTTITEQALQKLAEENPNKHLINVVAGENWHEGVLGIVASHLVERTGKPSLVLSVSEDGETVKGSGRSIESFQLFDAINVHRDLLISFGGHHMACGLSLEKSKVVELQRVLDVEAKKQQLDLDKKTPLEVEQTIEIDDLSLDFFEEIKQLAPFGVANPKPIFSFSNYKVQKSILMGQDKNHFKMTLKGRQEAIDAIAFSIGENGQQLVNNADEIEFVGELSTNVWRGQTKLQIMIKDFCLDIAETTKIRVNDLRHSKLTPNLLRTDGEFFFFDATVYRKLANYFKHDARIIVGLDKLPEQAKVNNLIIVDCPPNLESFSTLLNKVEFEEITTILYPYKPILLTGMPTKEELGKVYRFAVSHKNIDLKNDLNKLADYLKIKKDLLIFMLQVFFEVGFVKIDNGLMAGSSSSRRINLKDAPSYRARQRLLEAENVLLTSKTVEFEKIISQFITV</sequence>
<dbReference type="Gene3D" id="3.10.310.30">
    <property type="match status" value="1"/>
</dbReference>
<evidence type="ECO:0000313" key="11">
    <source>
        <dbReference type="Proteomes" id="UP000314960"/>
    </source>
</evidence>
<gene>
    <name evidence="10" type="ORF">BSQ49_07760</name>
</gene>
<evidence type="ECO:0000259" key="9">
    <source>
        <dbReference type="Pfam" id="PF17768"/>
    </source>
</evidence>
<organism evidence="10 11">
    <name type="scientific">Liquorilactobacillus hordei</name>
    <dbReference type="NCBI Taxonomy" id="468911"/>
    <lineage>
        <taxon>Bacteria</taxon>
        <taxon>Bacillati</taxon>
        <taxon>Bacillota</taxon>
        <taxon>Bacilli</taxon>
        <taxon>Lactobacillales</taxon>
        <taxon>Lactobacillaceae</taxon>
        <taxon>Liquorilactobacillus</taxon>
    </lineage>
</organism>
<dbReference type="GO" id="GO:0006281">
    <property type="term" value="P:DNA repair"/>
    <property type="evidence" value="ECO:0007669"/>
    <property type="project" value="InterPro"/>
</dbReference>
<keyword evidence="4" id="KW-0378">Hydrolase</keyword>
<evidence type="ECO:0000256" key="1">
    <source>
        <dbReference type="ARBA" id="ARBA00005915"/>
    </source>
</evidence>
<keyword evidence="3" id="KW-0540">Nuclease</keyword>
<dbReference type="KEGG" id="lhw:BSQ49_07760"/>
<comment type="similarity">
    <text evidence="1">Belongs to the RecJ family.</text>
</comment>
<dbReference type="Pfam" id="PF02272">
    <property type="entry name" value="DHHA1"/>
    <property type="match status" value="1"/>
</dbReference>
<reference evidence="10 11" key="1">
    <citation type="submission" date="2016-11" db="EMBL/GenBank/DDBJ databases">
        <title>Interaction between Lactobacillus species and yeast in water kefir.</title>
        <authorList>
            <person name="Behr J."/>
            <person name="Xu D."/>
            <person name="Vogel R.F."/>
        </authorList>
    </citation>
    <scope>NUCLEOTIDE SEQUENCE [LARGE SCALE GENOMIC DNA]</scope>
    <source>
        <strain evidence="10 11">TMW 1.1822</strain>
    </source>
</reference>
<proteinExistence type="inferred from homology"/>
<feature type="domain" description="RecJ OB" evidence="9">
    <location>
        <begin position="458"/>
        <end position="562"/>
    </location>
</feature>
<dbReference type="NCBIfam" id="TIGR00644">
    <property type="entry name" value="recJ"/>
    <property type="match status" value="1"/>
</dbReference>